<keyword evidence="6" id="KW-1185">Reference proteome</keyword>
<reference evidence="5 6" key="1">
    <citation type="submission" date="2021-02" db="EMBL/GenBank/DDBJ databases">
        <title>Plant Genome Project.</title>
        <authorList>
            <person name="Zhang R.-G."/>
        </authorList>
    </citation>
    <scope>NUCLEOTIDE SEQUENCE [LARGE SCALE GENOMIC DNA]</scope>
    <source>
        <tissue evidence="5">Leaves</tissue>
    </source>
</reference>
<protein>
    <recommendedName>
        <fullName evidence="4">WRC domain-containing protein</fullName>
    </recommendedName>
</protein>
<feature type="compositionally biased region" description="Low complexity" evidence="3">
    <location>
        <begin position="12"/>
        <end position="30"/>
    </location>
</feature>
<sequence>MRIRKRQPPLPLSSLSPLPLSDPHSHQSPPVVQLHNSHDPQQYNLPQLAHTASSFHPQMSDQPNQPIGTGSNGFNCSDNQEKKDCLVLQRKEHDKGVEEEKIKRKKNMLGAEVVSTGVVSESSSSQRENGENNSAKKRGRGGALMEGSRCSRVNGRGWRCCQQTLVGYSLCEHHLGKGRLRSMTSVRSRALGTSAPNNNESTHTPLSTNSLSIEECKPKREVEVEDEDDEKPLMITAAKKRMKLGMVKARSISSLLGQTNKEITVSDK</sequence>
<dbReference type="PANTHER" id="PTHR34122">
    <property type="entry name" value="EXPRESSED PROTEIN-RELATED"/>
    <property type="match status" value="1"/>
</dbReference>
<proteinExistence type="predicted"/>
<feature type="compositionally biased region" description="Low complexity" evidence="3">
    <location>
        <begin position="115"/>
        <end position="133"/>
    </location>
</feature>
<keyword evidence="1" id="KW-0539">Nucleus</keyword>
<feature type="region of interest" description="Disordered" evidence="3">
    <location>
        <begin position="54"/>
        <end position="75"/>
    </location>
</feature>
<evidence type="ECO:0000313" key="6">
    <source>
        <dbReference type="Proteomes" id="UP000827721"/>
    </source>
</evidence>
<dbReference type="PROSITE" id="PS51667">
    <property type="entry name" value="WRC"/>
    <property type="match status" value="1"/>
</dbReference>
<feature type="region of interest" description="Disordered" evidence="3">
    <location>
        <begin position="115"/>
        <end position="147"/>
    </location>
</feature>
<dbReference type="EMBL" id="JAFEMO010000012">
    <property type="protein sequence ID" value="KAH7554269.1"/>
    <property type="molecule type" value="Genomic_DNA"/>
</dbReference>
<accession>A0ABQ8HCP4</accession>
<evidence type="ECO:0000256" key="2">
    <source>
        <dbReference type="PROSITE-ProRule" id="PRU01002"/>
    </source>
</evidence>
<feature type="region of interest" description="Disordered" evidence="3">
    <location>
        <begin position="1"/>
        <end position="42"/>
    </location>
</feature>
<feature type="domain" description="WRC" evidence="4">
    <location>
        <begin position="144"/>
        <end position="188"/>
    </location>
</feature>
<comment type="caution">
    <text evidence="2">Lacks conserved residue(s) required for the propagation of feature annotation.</text>
</comment>
<evidence type="ECO:0000256" key="3">
    <source>
        <dbReference type="SAM" id="MobiDB-lite"/>
    </source>
</evidence>
<dbReference type="Proteomes" id="UP000827721">
    <property type="component" value="Unassembled WGS sequence"/>
</dbReference>
<evidence type="ECO:0000259" key="4">
    <source>
        <dbReference type="PROSITE" id="PS51667"/>
    </source>
</evidence>
<organism evidence="5 6">
    <name type="scientific">Xanthoceras sorbifolium</name>
    <dbReference type="NCBI Taxonomy" id="99658"/>
    <lineage>
        <taxon>Eukaryota</taxon>
        <taxon>Viridiplantae</taxon>
        <taxon>Streptophyta</taxon>
        <taxon>Embryophyta</taxon>
        <taxon>Tracheophyta</taxon>
        <taxon>Spermatophyta</taxon>
        <taxon>Magnoliopsida</taxon>
        <taxon>eudicotyledons</taxon>
        <taxon>Gunneridae</taxon>
        <taxon>Pentapetalae</taxon>
        <taxon>rosids</taxon>
        <taxon>malvids</taxon>
        <taxon>Sapindales</taxon>
        <taxon>Sapindaceae</taxon>
        <taxon>Xanthoceroideae</taxon>
        <taxon>Xanthoceras</taxon>
    </lineage>
</organism>
<dbReference type="InterPro" id="IPR014977">
    <property type="entry name" value="WRC_dom"/>
</dbReference>
<evidence type="ECO:0000256" key="1">
    <source>
        <dbReference type="ARBA" id="ARBA00023242"/>
    </source>
</evidence>
<name>A0ABQ8HCP4_9ROSI</name>
<dbReference type="PANTHER" id="PTHR34122:SF1">
    <property type="entry name" value="EXPRESSED PROTEIN"/>
    <property type="match status" value="1"/>
</dbReference>
<comment type="caution">
    <text evidence="5">The sequence shown here is derived from an EMBL/GenBank/DDBJ whole genome shotgun (WGS) entry which is preliminary data.</text>
</comment>
<evidence type="ECO:0000313" key="5">
    <source>
        <dbReference type="EMBL" id="KAH7554269.1"/>
    </source>
</evidence>
<gene>
    <name evidence="5" type="ORF">JRO89_XS12G0150200</name>
</gene>
<dbReference type="Pfam" id="PF08879">
    <property type="entry name" value="WRC"/>
    <property type="match status" value="1"/>
</dbReference>